<dbReference type="InterPro" id="IPR019786">
    <property type="entry name" value="Zinc_finger_PHD-type_CS"/>
</dbReference>
<comment type="caution">
    <text evidence="8">The sequence shown here is derived from an EMBL/GenBank/DDBJ whole genome shotgun (WGS) entry which is preliminary data.</text>
</comment>
<dbReference type="InterPro" id="IPR037869">
    <property type="entry name" value="Spp1/CFP1"/>
</dbReference>
<accession>A0AAE0ZAD0</accession>
<dbReference type="AlphaFoldDB" id="A0AAE0ZAD0"/>
<dbReference type="SUPFAM" id="SSF57903">
    <property type="entry name" value="FYVE/PHD zinc finger"/>
    <property type="match status" value="1"/>
</dbReference>
<dbReference type="InterPro" id="IPR011011">
    <property type="entry name" value="Znf_FYVE_PHD"/>
</dbReference>
<protein>
    <recommendedName>
        <fullName evidence="7">PHD-type domain-containing protein</fullName>
    </recommendedName>
</protein>
<evidence type="ECO:0000256" key="3">
    <source>
        <dbReference type="ARBA" id="ARBA00022771"/>
    </source>
</evidence>
<feature type="domain" description="PHD-type" evidence="7">
    <location>
        <begin position="146"/>
        <end position="195"/>
    </location>
</feature>
<dbReference type="InterPro" id="IPR001965">
    <property type="entry name" value="Znf_PHD"/>
</dbReference>
<dbReference type="GO" id="GO:0008270">
    <property type="term" value="F:zinc ion binding"/>
    <property type="evidence" value="ECO:0007669"/>
    <property type="project" value="UniProtKB-KW"/>
</dbReference>
<dbReference type="SMART" id="SM00249">
    <property type="entry name" value="PHD"/>
    <property type="match status" value="1"/>
</dbReference>
<gene>
    <name evidence="8" type="ORF">RRG08_052329</name>
</gene>
<evidence type="ECO:0000313" key="8">
    <source>
        <dbReference type="EMBL" id="KAK3765535.1"/>
    </source>
</evidence>
<sequence>MPAHLIYGQGFCQGDTENEDTKGFLANLEANLTEAHEVARTTLKTNQRHQKRNYDVRLCSHQYKKKDLVYILNQTSQKGVCSKLCPPWKGPAVVLEVLTPYLYRVQHGRQVSVVNHDKLKLCRDKWNALPAWVRRVLSAPEGTGGEIFCICRLPDDGELMIQCDECLDWFHGSCVGVDKKKSRNIKRYYCPNCSS</sequence>
<dbReference type="GO" id="GO:0045893">
    <property type="term" value="P:positive regulation of DNA-templated transcription"/>
    <property type="evidence" value="ECO:0007669"/>
    <property type="project" value="TreeGrafter"/>
</dbReference>
<keyword evidence="5" id="KW-0539">Nucleus</keyword>
<comment type="subcellular location">
    <subcellularLocation>
        <location evidence="1">Nucleus</location>
    </subcellularLocation>
</comment>
<dbReference type="PANTHER" id="PTHR46174:SF1">
    <property type="entry name" value="CXXC-TYPE ZINC FINGER PROTEIN 1"/>
    <property type="match status" value="1"/>
</dbReference>
<keyword evidence="2" id="KW-0479">Metal-binding</keyword>
<dbReference type="Pfam" id="PF00628">
    <property type="entry name" value="PHD"/>
    <property type="match status" value="1"/>
</dbReference>
<reference evidence="8" key="1">
    <citation type="journal article" date="2023" name="G3 (Bethesda)">
        <title>A reference genome for the long-term kleptoplast-retaining sea slug Elysia crispata morphotype clarki.</title>
        <authorList>
            <person name="Eastman K.E."/>
            <person name="Pendleton A.L."/>
            <person name="Shaikh M.A."/>
            <person name="Suttiyut T."/>
            <person name="Ogas R."/>
            <person name="Tomko P."/>
            <person name="Gavelis G."/>
            <person name="Widhalm J.R."/>
            <person name="Wisecaver J.H."/>
        </authorList>
    </citation>
    <scope>NUCLEOTIDE SEQUENCE</scope>
    <source>
        <strain evidence="8">ECLA1</strain>
    </source>
</reference>
<evidence type="ECO:0000256" key="5">
    <source>
        <dbReference type="ARBA" id="ARBA00023242"/>
    </source>
</evidence>
<keyword evidence="4" id="KW-0862">Zinc</keyword>
<proteinExistence type="predicted"/>
<evidence type="ECO:0000256" key="6">
    <source>
        <dbReference type="PROSITE-ProRule" id="PRU00146"/>
    </source>
</evidence>
<dbReference type="PROSITE" id="PS01359">
    <property type="entry name" value="ZF_PHD_1"/>
    <property type="match status" value="1"/>
</dbReference>
<keyword evidence="3 6" id="KW-0863">Zinc-finger</keyword>
<name>A0AAE0ZAD0_9GAST</name>
<evidence type="ECO:0000259" key="7">
    <source>
        <dbReference type="PROSITE" id="PS50016"/>
    </source>
</evidence>
<dbReference type="PROSITE" id="PS50016">
    <property type="entry name" value="ZF_PHD_2"/>
    <property type="match status" value="1"/>
</dbReference>
<dbReference type="InterPro" id="IPR019787">
    <property type="entry name" value="Znf_PHD-finger"/>
</dbReference>
<evidence type="ECO:0000313" key="9">
    <source>
        <dbReference type="Proteomes" id="UP001283361"/>
    </source>
</evidence>
<dbReference type="Gene3D" id="3.30.40.10">
    <property type="entry name" value="Zinc/RING finger domain, C3HC4 (zinc finger)"/>
    <property type="match status" value="1"/>
</dbReference>
<organism evidence="8 9">
    <name type="scientific">Elysia crispata</name>
    <name type="common">lettuce slug</name>
    <dbReference type="NCBI Taxonomy" id="231223"/>
    <lineage>
        <taxon>Eukaryota</taxon>
        <taxon>Metazoa</taxon>
        <taxon>Spiralia</taxon>
        <taxon>Lophotrochozoa</taxon>
        <taxon>Mollusca</taxon>
        <taxon>Gastropoda</taxon>
        <taxon>Heterobranchia</taxon>
        <taxon>Euthyneura</taxon>
        <taxon>Panpulmonata</taxon>
        <taxon>Sacoglossa</taxon>
        <taxon>Placobranchoidea</taxon>
        <taxon>Plakobranchidae</taxon>
        <taxon>Elysia</taxon>
    </lineage>
</organism>
<dbReference type="InterPro" id="IPR013083">
    <property type="entry name" value="Znf_RING/FYVE/PHD"/>
</dbReference>
<dbReference type="Proteomes" id="UP001283361">
    <property type="component" value="Unassembled WGS sequence"/>
</dbReference>
<dbReference type="GO" id="GO:0048188">
    <property type="term" value="C:Set1C/COMPASS complex"/>
    <property type="evidence" value="ECO:0007669"/>
    <property type="project" value="InterPro"/>
</dbReference>
<dbReference type="EMBL" id="JAWDGP010004295">
    <property type="protein sequence ID" value="KAK3765535.1"/>
    <property type="molecule type" value="Genomic_DNA"/>
</dbReference>
<dbReference type="PANTHER" id="PTHR46174">
    <property type="entry name" value="CXXC-TYPE ZINC FINGER PROTEIN 1"/>
    <property type="match status" value="1"/>
</dbReference>
<evidence type="ECO:0000256" key="1">
    <source>
        <dbReference type="ARBA" id="ARBA00004123"/>
    </source>
</evidence>
<keyword evidence="9" id="KW-1185">Reference proteome</keyword>
<evidence type="ECO:0000256" key="2">
    <source>
        <dbReference type="ARBA" id="ARBA00022723"/>
    </source>
</evidence>
<evidence type="ECO:0000256" key="4">
    <source>
        <dbReference type="ARBA" id="ARBA00022833"/>
    </source>
</evidence>